<dbReference type="EMBL" id="FWYF01000005">
    <property type="protein sequence ID" value="SMD39163.1"/>
    <property type="molecule type" value="Genomic_DNA"/>
</dbReference>
<evidence type="ECO:0000256" key="1">
    <source>
        <dbReference type="SAM" id="SignalP"/>
    </source>
</evidence>
<proteinExistence type="predicted"/>
<dbReference type="AlphaFoldDB" id="A0A1W2GR76"/>
<evidence type="ECO:0000313" key="3">
    <source>
        <dbReference type="Proteomes" id="UP000192472"/>
    </source>
</evidence>
<dbReference type="InterPro" id="IPR019861">
    <property type="entry name" value="PorP/SprF_Bacteroidetes"/>
</dbReference>
<keyword evidence="3" id="KW-1185">Reference proteome</keyword>
<dbReference type="OrthoDB" id="1320396at2"/>
<protein>
    <submittedName>
        <fullName evidence="2">Type IX secretion system membrane protein, PorP/SprF family</fullName>
    </submittedName>
</protein>
<sequence length="309" mass="34358">MKLIKGILIGVLVCVCQLVSAQQRPVFSTYPYNGLALNPAYAGSLNMFSAILTNRNQWVNIDGAPVYQSLTAHTTLREKNVGVGLNVVRDAVGVHEQYSVYGSFAYKIRMSKGILAMGLQGGFDQRTSNLDRVNVISQDDPLFVFSKTFNPNFGMGIYFANRDYFIGASIPYFLTPDVIEGSGDGAIASEGKASRYYYINAGFVKDMSRNLKISPSILLRLQDDAPVAFDINLNFIINEIIYAGVSYRYQDSFSLMTQLVLNENFRIGYAYDIPIGSLGTYTAGSHEIFLNYRIPLKFSKKDGLCPVYF</sequence>
<evidence type="ECO:0000313" key="2">
    <source>
        <dbReference type="EMBL" id="SMD39163.1"/>
    </source>
</evidence>
<feature type="chain" id="PRO_5012529225" evidence="1">
    <location>
        <begin position="22"/>
        <end position="309"/>
    </location>
</feature>
<dbReference type="Pfam" id="PF11751">
    <property type="entry name" value="PorP_SprF"/>
    <property type="match status" value="1"/>
</dbReference>
<dbReference type="NCBIfam" id="TIGR03519">
    <property type="entry name" value="T9SS_PorP_fam"/>
    <property type="match status" value="1"/>
</dbReference>
<accession>A0A1W2GR76</accession>
<organism evidence="2 3">
    <name type="scientific">Reichenbachiella faecimaris</name>
    <dbReference type="NCBI Taxonomy" id="692418"/>
    <lineage>
        <taxon>Bacteria</taxon>
        <taxon>Pseudomonadati</taxon>
        <taxon>Bacteroidota</taxon>
        <taxon>Cytophagia</taxon>
        <taxon>Cytophagales</taxon>
        <taxon>Reichenbachiellaceae</taxon>
        <taxon>Reichenbachiella</taxon>
    </lineage>
</organism>
<name>A0A1W2GR76_REIFA</name>
<reference evidence="2 3" key="1">
    <citation type="submission" date="2017-04" db="EMBL/GenBank/DDBJ databases">
        <authorList>
            <person name="Afonso C.L."/>
            <person name="Miller P.J."/>
            <person name="Scott M.A."/>
            <person name="Spackman E."/>
            <person name="Goraichik I."/>
            <person name="Dimitrov K.M."/>
            <person name="Suarez D.L."/>
            <person name="Swayne D.E."/>
        </authorList>
    </citation>
    <scope>NUCLEOTIDE SEQUENCE [LARGE SCALE GENOMIC DNA]</scope>
    <source>
        <strain evidence="2 3">DSM 26133</strain>
    </source>
</reference>
<dbReference type="STRING" id="692418.SAMN04488029_4075"/>
<dbReference type="RefSeq" id="WP_084374797.1">
    <property type="nucleotide sequence ID" value="NZ_FWYF01000005.1"/>
</dbReference>
<gene>
    <name evidence="2" type="ORF">SAMN04488029_4075</name>
</gene>
<dbReference type="Proteomes" id="UP000192472">
    <property type="component" value="Unassembled WGS sequence"/>
</dbReference>
<feature type="signal peptide" evidence="1">
    <location>
        <begin position="1"/>
        <end position="21"/>
    </location>
</feature>
<keyword evidence="1" id="KW-0732">Signal</keyword>